<dbReference type="Proteomes" id="UP000321083">
    <property type="component" value="Unassembled WGS sequence"/>
</dbReference>
<dbReference type="AlphaFoldDB" id="A0A5C6M2R7"/>
<sequence length="142" mass="15641">MALWSISDMINQIFLTLPVADLPKSVAFFKALGFQHNPQFSDDTAACIKINDSTCVMLGTHEKFRSFTPKAVCDTSQAVEVLISLSCDTRERVDELVAKALANGATTFDQPEDLGFMYSHSFVDLDGHGWGLLHLKATQAEQ</sequence>
<name>A0A5C6M2R7_9PLAN</name>
<feature type="domain" description="Glyoxalase/Bleomycin resistance-like N-terminal" evidence="1">
    <location>
        <begin position="14"/>
        <end position="50"/>
    </location>
</feature>
<reference evidence="2 3" key="2">
    <citation type="submission" date="2019-08" db="EMBL/GenBank/DDBJ databases">
        <authorList>
            <person name="Henke P."/>
        </authorList>
    </citation>
    <scope>NUCLEOTIDE SEQUENCE [LARGE SCALE GENOMIC DNA]</scope>
    <source>
        <strain evidence="2">Phe10_nw2017</strain>
    </source>
</reference>
<comment type="caution">
    <text evidence="2">The sequence shown here is derived from an EMBL/GenBank/DDBJ whole genome shotgun (WGS) entry which is preliminary data.</text>
</comment>
<dbReference type="PANTHER" id="PTHR36503">
    <property type="entry name" value="BLR2520 PROTEIN"/>
    <property type="match status" value="1"/>
</dbReference>
<evidence type="ECO:0000313" key="2">
    <source>
        <dbReference type="EMBL" id="TWW09060.1"/>
    </source>
</evidence>
<reference evidence="2 3" key="1">
    <citation type="submission" date="2019-08" db="EMBL/GenBank/DDBJ databases">
        <title>100 year-old enigma solved: identification of Planctomyces bekefii, the type genus and species of the phylum Planctomycetes.</title>
        <authorList>
            <person name="Svetlana D.N."/>
            <person name="Overmann J."/>
        </authorList>
    </citation>
    <scope>NUCLEOTIDE SEQUENCE [LARGE SCALE GENOMIC DNA]</scope>
    <source>
        <strain evidence="2">Phe10_nw2017</strain>
    </source>
</reference>
<dbReference type="Gene3D" id="3.10.180.10">
    <property type="entry name" value="2,3-Dihydroxybiphenyl 1,2-Dioxygenase, domain 1"/>
    <property type="match status" value="1"/>
</dbReference>
<keyword evidence="3" id="KW-1185">Reference proteome</keyword>
<dbReference type="SUPFAM" id="SSF54593">
    <property type="entry name" value="Glyoxalase/Bleomycin resistance protein/Dihydroxybiphenyl dioxygenase"/>
    <property type="match status" value="1"/>
</dbReference>
<proteinExistence type="predicted"/>
<keyword evidence="2" id="KW-0223">Dioxygenase</keyword>
<accession>A0A5C6M2R7</accession>
<keyword evidence="2" id="KW-0560">Oxidoreductase</keyword>
<evidence type="ECO:0000259" key="1">
    <source>
        <dbReference type="Pfam" id="PF22677"/>
    </source>
</evidence>
<dbReference type="InterPro" id="IPR053863">
    <property type="entry name" value="Glyoxy/Ble-like_N"/>
</dbReference>
<dbReference type="InterPro" id="IPR029068">
    <property type="entry name" value="Glyas_Bleomycin-R_OHBP_Dase"/>
</dbReference>
<gene>
    <name evidence="2" type="ORF">E3A20_18090</name>
</gene>
<dbReference type="PANTHER" id="PTHR36503:SF2">
    <property type="entry name" value="BLR2408 PROTEIN"/>
    <property type="match status" value="1"/>
</dbReference>
<dbReference type="Pfam" id="PF22677">
    <property type="entry name" value="Ble-like_N"/>
    <property type="match status" value="1"/>
</dbReference>
<evidence type="ECO:0000313" key="3">
    <source>
        <dbReference type="Proteomes" id="UP000321083"/>
    </source>
</evidence>
<protein>
    <submittedName>
        <fullName evidence="2">Extradiol dioxygenase</fullName>
    </submittedName>
</protein>
<organism evidence="2 3">
    <name type="scientific">Planctomyces bekefii</name>
    <dbReference type="NCBI Taxonomy" id="1653850"/>
    <lineage>
        <taxon>Bacteria</taxon>
        <taxon>Pseudomonadati</taxon>
        <taxon>Planctomycetota</taxon>
        <taxon>Planctomycetia</taxon>
        <taxon>Planctomycetales</taxon>
        <taxon>Planctomycetaceae</taxon>
        <taxon>Planctomyces</taxon>
    </lineage>
</organism>
<dbReference type="EMBL" id="SRHE01000403">
    <property type="protein sequence ID" value="TWW09060.1"/>
    <property type="molecule type" value="Genomic_DNA"/>
</dbReference>
<dbReference type="GO" id="GO:0051213">
    <property type="term" value="F:dioxygenase activity"/>
    <property type="evidence" value="ECO:0007669"/>
    <property type="project" value="UniProtKB-KW"/>
</dbReference>